<keyword evidence="2" id="KW-1185">Reference proteome</keyword>
<reference evidence="1" key="1">
    <citation type="submission" date="2023-07" db="EMBL/GenBank/DDBJ databases">
        <title>draft genome sequence of fig (Ficus carica).</title>
        <authorList>
            <person name="Takahashi T."/>
            <person name="Nishimura K."/>
        </authorList>
    </citation>
    <scope>NUCLEOTIDE SEQUENCE</scope>
</reference>
<evidence type="ECO:0000313" key="2">
    <source>
        <dbReference type="Proteomes" id="UP001187192"/>
    </source>
</evidence>
<gene>
    <name evidence="1" type="ORF">TIFTF001_022364</name>
</gene>
<evidence type="ECO:0000313" key="1">
    <source>
        <dbReference type="EMBL" id="GMN53219.1"/>
    </source>
</evidence>
<dbReference type="EMBL" id="BTGU01000045">
    <property type="protein sequence ID" value="GMN53219.1"/>
    <property type="molecule type" value="Genomic_DNA"/>
</dbReference>
<proteinExistence type="predicted"/>
<sequence>MSKPTKMSKKNTTPERRSVRVTALAYKRLSTEESSKKPAPEIERMVSDERLKNQSKGFKEVDKCRRREDIGSRRGKLDEVSKGEVSNAISLVSKPIFGSHITKWPVVLWLGEQAILLDDVGHVMQAR</sequence>
<accession>A0AA88ACF0</accession>
<dbReference type="AlphaFoldDB" id="A0AA88ACF0"/>
<protein>
    <submittedName>
        <fullName evidence="1">Uncharacterized protein</fullName>
    </submittedName>
</protein>
<organism evidence="1 2">
    <name type="scientific">Ficus carica</name>
    <name type="common">Common fig</name>
    <dbReference type="NCBI Taxonomy" id="3494"/>
    <lineage>
        <taxon>Eukaryota</taxon>
        <taxon>Viridiplantae</taxon>
        <taxon>Streptophyta</taxon>
        <taxon>Embryophyta</taxon>
        <taxon>Tracheophyta</taxon>
        <taxon>Spermatophyta</taxon>
        <taxon>Magnoliopsida</taxon>
        <taxon>eudicotyledons</taxon>
        <taxon>Gunneridae</taxon>
        <taxon>Pentapetalae</taxon>
        <taxon>rosids</taxon>
        <taxon>fabids</taxon>
        <taxon>Rosales</taxon>
        <taxon>Moraceae</taxon>
        <taxon>Ficeae</taxon>
        <taxon>Ficus</taxon>
    </lineage>
</organism>
<dbReference type="Proteomes" id="UP001187192">
    <property type="component" value="Unassembled WGS sequence"/>
</dbReference>
<name>A0AA88ACF0_FICCA</name>
<comment type="caution">
    <text evidence="1">The sequence shown here is derived from an EMBL/GenBank/DDBJ whole genome shotgun (WGS) entry which is preliminary data.</text>
</comment>